<comment type="caution">
    <text evidence="1">The sequence shown here is derived from an EMBL/GenBank/DDBJ whole genome shotgun (WGS) entry which is preliminary data.</text>
</comment>
<dbReference type="EMBL" id="BBRZ01000001">
    <property type="protein sequence ID" value="GAM54000.1"/>
    <property type="molecule type" value="Genomic_DNA"/>
</dbReference>
<reference evidence="1 2" key="2">
    <citation type="submission" date="2015-01" db="EMBL/GenBank/DDBJ databases">
        <authorList>
            <consortium name="NBRP consortium"/>
            <person name="Sawabe T."/>
            <person name="Meirelles P."/>
            <person name="Feng G."/>
            <person name="Sayaka M."/>
            <person name="Hattori M."/>
            <person name="Ohkuma M."/>
        </authorList>
    </citation>
    <scope>NUCLEOTIDE SEQUENCE [LARGE SCALE GENOMIC DNA]</scope>
    <source>
        <strain evidence="2">JCM 19231</strain>
    </source>
</reference>
<keyword evidence="1" id="KW-0378">Hydrolase</keyword>
<dbReference type="Proteomes" id="UP000031671">
    <property type="component" value="Unassembled WGS sequence"/>
</dbReference>
<organism evidence="1 2">
    <name type="scientific">Vibrio ishigakensis</name>
    <dbReference type="NCBI Taxonomy" id="1481914"/>
    <lineage>
        <taxon>Bacteria</taxon>
        <taxon>Pseudomonadati</taxon>
        <taxon>Pseudomonadota</taxon>
        <taxon>Gammaproteobacteria</taxon>
        <taxon>Vibrionales</taxon>
        <taxon>Vibrionaceae</taxon>
        <taxon>Vibrio</taxon>
    </lineage>
</organism>
<sequence length="77" mass="8466">MTGMSAERYNLSGRGEIKCGAFADLVLFDPKSIKDTATFENPISVADGIISVFVNGQLTYQKGEVKNNRSGVFIYRK</sequence>
<dbReference type="AlphaFoldDB" id="A0A0B8NGY1"/>
<dbReference type="Gene3D" id="2.30.40.10">
    <property type="entry name" value="Urease, subunit C, domain 1"/>
    <property type="match status" value="1"/>
</dbReference>
<evidence type="ECO:0000313" key="1">
    <source>
        <dbReference type="EMBL" id="GAM54000.1"/>
    </source>
</evidence>
<keyword evidence="2" id="KW-1185">Reference proteome</keyword>
<protein>
    <submittedName>
        <fullName evidence="1">D-aminoacylase</fullName>
        <ecNumber evidence="1">3.5.1.81</ecNumber>
    </submittedName>
</protein>
<evidence type="ECO:0000313" key="2">
    <source>
        <dbReference type="Proteomes" id="UP000031671"/>
    </source>
</evidence>
<dbReference type="SUPFAM" id="SSF51338">
    <property type="entry name" value="Composite domain of metallo-dependent hydrolases"/>
    <property type="match status" value="1"/>
</dbReference>
<dbReference type="EC" id="3.5.1.81" evidence="1"/>
<name>A0A0B8NGY1_9VIBR</name>
<accession>A0A0B8NGY1</accession>
<dbReference type="GO" id="GO:0047420">
    <property type="term" value="F:N-acyl-D-amino-acid deacylase activity"/>
    <property type="evidence" value="ECO:0007669"/>
    <property type="project" value="UniProtKB-EC"/>
</dbReference>
<reference evidence="1 2" key="1">
    <citation type="submission" date="2015-01" db="EMBL/GenBank/DDBJ databases">
        <title>Vibrio sp. C1 JCM 19231 whole genome shotgun sequence.</title>
        <authorList>
            <person name="Sawabe T."/>
            <person name="Meirelles P."/>
            <person name="Feng G."/>
            <person name="Sayaka M."/>
            <person name="Hattori M."/>
            <person name="Ohkuma M."/>
        </authorList>
    </citation>
    <scope>NUCLEOTIDE SEQUENCE [LARGE SCALE GENOMIC DNA]</scope>
    <source>
        <strain evidence="2">JCM 19231</strain>
    </source>
</reference>
<dbReference type="InterPro" id="IPR011059">
    <property type="entry name" value="Metal-dep_hydrolase_composite"/>
</dbReference>
<proteinExistence type="predicted"/>
<gene>
    <name evidence="1" type="ORF">JCM19231_3520</name>
</gene>